<protein>
    <recommendedName>
        <fullName evidence="11">Amino acid transporter transmembrane domain-containing protein</fullName>
    </recommendedName>
</protein>
<dbReference type="GO" id="GO:0015171">
    <property type="term" value="F:amino acid transmembrane transporter activity"/>
    <property type="evidence" value="ECO:0007669"/>
    <property type="project" value="UniProtKB-ARBA"/>
</dbReference>
<keyword evidence="4 10" id="KW-0812">Transmembrane</keyword>
<dbReference type="STRING" id="4555.A0A368QDG8"/>
<feature type="transmembrane region" description="Helical" evidence="10">
    <location>
        <begin position="143"/>
        <end position="162"/>
    </location>
</feature>
<evidence type="ECO:0000256" key="5">
    <source>
        <dbReference type="ARBA" id="ARBA00022970"/>
    </source>
</evidence>
<evidence type="ECO:0000259" key="11">
    <source>
        <dbReference type="Pfam" id="PF01490"/>
    </source>
</evidence>
<feature type="domain" description="Amino acid transporter transmembrane" evidence="11">
    <location>
        <begin position="112"/>
        <end position="511"/>
    </location>
</feature>
<dbReference type="OrthoDB" id="40134at2759"/>
<evidence type="ECO:0000256" key="3">
    <source>
        <dbReference type="ARBA" id="ARBA00022475"/>
    </source>
</evidence>
<organism evidence="12">
    <name type="scientific">Setaria italica</name>
    <name type="common">Foxtail millet</name>
    <name type="synonym">Panicum italicum</name>
    <dbReference type="NCBI Taxonomy" id="4555"/>
    <lineage>
        <taxon>Eukaryota</taxon>
        <taxon>Viridiplantae</taxon>
        <taxon>Streptophyta</taxon>
        <taxon>Embryophyta</taxon>
        <taxon>Tracheophyta</taxon>
        <taxon>Spermatophyta</taxon>
        <taxon>Magnoliopsida</taxon>
        <taxon>Liliopsida</taxon>
        <taxon>Poales</taxon>
        <taxon>Poaceae</taxon>
        <taxon>PACMAD clade</taxon>
        <taxon>Panicoideae</taxon>
        <taxon>Panicodae</taxon>
        <taxon>Paniceae</taxon>
        <taxon>Cenchrinae</taxon>
        <taxon>Setaria</taxon>
    </lineage>
</organism>
<dbReference type="Pfam" id="PF01490">
    <property type="entry name" value="Aa_trans"/>
    <property type="match status" value="1"/>
</dbReference>
<evidence type="ECO:0000256" key="2">
    <source>
        <dbReference type="ARBA" id="ARBA00022448"/>
    </source>
</evidence>
<comment type="subcellular location">
    <subcellularLocation>
        <location evidence="1">Cell membrane</location>
        <topology evidence="1">Multi-pass membrane protein</topology>
    </subcellularLocation>
</comment>
<dbReference type="PANTHER" id="PTHR48017">
    <property type="entry name" value="OS05G0424000 PROTEIN-RELATED"/>
    <property type="match status" value="1"/>
</dbReference>
<evidence type="ECO:0000256" key="9">
    <source>
        <dbReference type="SAM" id="MobiDB-lite"/>
    </source>
</evidence>
<feature type="transmembrane region" description="Helical" evidence="10">
    <location>
        <begin position="350"/>
        <end position="371"/>
    </location>
</feature>
<keyword evidence="6 10" id="KW-1133">Transmembrane helix</keyword>
<evidence type="ECO:0000256" key="4">
    <source>
        <dbReference type="ARBA" id="ARBA00022692"/>
    </source>
</evidence>
<name>A0A368QDG8_SETIT</name>
<comment type="similarity">
    <text evidence="8">Belongs to the amino acid/polyamine transporter 2 family. Amino acid/auxin permease (AAAP) (TC 2.A.18.2) subfamily.</text>
</comment>
<evidence type="ECO:0000256" key="6">
    <source>
        <dbReference type="ARBA" id="ARBA00022989"/>
    </source>
</evidence>
<feature type="transmembrane region" description="Helical" evidence="10">
    <location>
        <begin position="460"/>
        <end position="481"/>
    </location>
</feature>
<keyword evidence="5" id="KW-0029">Amino-acid transport</keyword>
<dbReference type="FunFam" id="1.20.1740.10:FF:000033">
    <property type="entry name" value="Lysine histidine transporter 1"/>
    <property type="match status" value="1"/>
</dbReference>
<dbReference type="KEGG" id="sita:101764152"/>
<feature type="region of interest" description="Disordered" evidence="9">
    <location>
        <begin position="27"/>
        <end position="51"/>
    </location>
</feature>
<sequence length="527" mass="58659">MKPRGAHPLPTLLCDALLAHRSIRRTRRVKHGDRHRRRTHRRRRRRAAATRPGILPATTTNKAAETIAEMTTAAASPDVMDQYVETAKERRQEERLKNVNLDDWLPITSSRTAKWYYSAFHNVTAMVGAGVLGLPFAMSQLGWGLGTVVIVMSFVITLYTLWQMVEMHEMVPGKRFDRYHELGQHAFGKRLGLWIIVPQQLIVEVGTDIVYMVTGGQCLRKFHDLVCQGRSCADIRLTYWIMIFGSVHFPLSQFPNFNSISAVSAAAAVMSLTYSMIAFFASTVKGASTAAAVDYGLRASTATGRVFGVLNALGAVAFAYAGHNVVLEIQATIPSTPETPSKRPMWRGVVVAYAIVALCYFCVAFGGYYAFGNAVEPNVLISLERPRWLIAAANLMVVVHVVGSYQVYAMPVFDMIETVLVKKHRFTPGVRLRLIARSAYVAATMFIGMTFPFFDGLLGFFGGFGFAPTTYYIPCIIWLMLRKPKKYGLSWTINIMCIVIGVILTLISPIGGMRQIILDAKNFKLYS</sequence>
<keyword evidence="2" id="KW-0813">Transport</keyword>
<feature type="compositionally biased region" description="Basic residues" evidence="9">
    <location>
        <begin position="27"/>
        <end position="48"/>
    </location>
</feature>
<feature type="transmembrane region" description="Helical" evidence="10">
    <location>
        <begin position="391"/>
        <end position="413"/>
    </location>
</feature>
<evidence type="ECO:0000256" key="1">
    <source>
        <dbReference type="ARBA" id="ARBA00004651"/>
    </source>
</evidence>
<dbReference type="AlphaFoldDB" id="A0A368QDG8"/>
<dbReference type="GO" id="GO:0005886">
    <property type="term" value="C:plasma membrane"/>
    <property type="evidence" value="ECO:0007669"/>
    <property type="project" value="UniProtKB-SubCell"/>
</dbReference>
<accession>A0A368QDG8</accession>
<evidence type="ECO:0000313" key="12">
    <source>
        <dbReference type="EMBL" id="RCV15758.1"/>
    </source>
</evidence>
<feature type="transmembrane region" description="Helical" evidence="10">
    <location>
        <begin position="434"/>
        <end position="454"/>
    </location>
</feature>
<gene>
    <name evidence="12" type="ORF">SETIT_3G083600v2</name>
</gene>
<reference evidence="12" key="1">
    <citation type="journal article" date="2012" name="Nat. Biotechnol.">
        <title>Reference genome sequence of the model plant Setaria.</title>
        <authorList>
            <person name="Bennetzen J.L."/>
            <person name="Schmutz J."/>
            <person name="Wang H."/>
            <person name="Percifield R."/>
            <person name="Hawkins J."/>
            <person name="Pontaroli A.C."/>
            <person name="Estep M."/>
            <person name="Feng L."/>
            <person name="Vaughn J.N."/>
            <person name="Grimwood J."/>
            <person name="Jenkins J."/>
            <person name="Barry K."/>
            <person name="Lindquist E."/>
            <person name="Hellsten U."/>
            <person name="Deshpande S."/>
            <person name="Wang X."/>
            <person name="Wu X."/>
            <person name="Mitros T."/>
            <person name="Triplett J."/>
            <person name="Yang X."/>
            <person name="Ye C.Y."/>
            <person name="Mauro-Herrera M."/>
            <person name="Wang L."/>
            <person name="Li P."/>
            <person name="Sharma M."/>
            <person name="Sharma R."/>
            <person name="Ronald P.C."/>
            <person name="Panaud O."/>
            <person name="Kellogg E.A."/>
            <person name="Brutnell T.P."/>
            <person name="Doust A.N."/>
            <person name="Tuskan G.A."/>
            <person name="Rokhsar D."/>
            <person name="Devos K.M."/>
        </authorList>
    </citation>
    <scope>NUCLEOTIDE SEQUENCE [LARGE SCALE GENOMIC DNA]</scope>
    <source>
        <strain evidence="12">Yugu1</strain>
    </source>
</reference>
<feature type="transmembrane region" description="Helical" evidence="10">
    <location>
        <begin position="493"/>
        <end position="517"/>
    </location>
</feature>
<proteinExistence type="inferred from homology"/>
<evidence type="ECO:0000256" key="10">
    <source>
        <dbReference type="SAM" id="Phobius"/>
    </source>
</evidence>
<feature type="transmembrane region" description="Helical" evidence="10">
    <location>
        <begin position="260"/>
        <end position="281"/>
    </location>
</feature>
<dbReference type="InterPro" id="IPR013057">
    <property type="entry name" value="AA_transpt_TM"/>
</dbReference>
<dbReference type="EMBL" id="CM003530">
    <property type="protein sequence ID" value="RCV15758.1"/>
    <property type="molecule type" value="Genomic_DNA"/>
</dbReference>
<keyword evidence="7 10" id="KW-0472">Membrane</keyword>
<evidence type="ECO:0000256" key="8">
    <source>
        <dbReference type="ARBA" id="ARBA00061463"/>
    </source>
</evidence>
<feature type="transmembrane region" description="Helical" evidence="10">
    <location>
        <begin position="115"/>
        <end position="137"/>
    </location>
</feature>
<keyword evidence="3" id="KW-1003">Cell membrane</keyword>
<evidence type="ECO:0000256" key="7">
    <source>
        <dbReference type="ARBA" id="ARBA00023136"/>
    </source>
</evidence>
<reference evidence="12" key="2">
    <citation type="submission" date="2015-07" db="EMBL/GenBank/DDBJ databases">
        <authorList>
            <person name="Noorani M."/>
        </authorList>
    </citation>
    <scope>NUCLEOTIDE SEQUENCE</scope>
    <source>
        <strain evidence="12">Yugu1</strain>
    </source>
</reference>